<keyword evidence="7" id="KW-1185">Reference proteome</keyword>
<reference evidence="7" key="1">
    <citation type="journal article" date="2013" name="Proc. Natl. Acad. Sci. U.S.A.">
        <title>Genome structure and metabolic features in the red seaweed Chondrus crispus shed light on evolution of the Archaeplastida.</title>
        <authorList>
            <person name="Collen J."/>
            <person name="Porcel B."/>
            <person name="Carre W."/>
            <person name="Ball S.G."/>
            <person name="Chaparro C."/>
            <person name="Tonon T."/>
            <person name="Barbeyron T."/>
            <person name="Michel G."/>
            <person name="Noel B."/>
            <person name="Valentin K."/>
            <person name="Elias M."/>
            <person name="Artiguenave F."/>
            <person name="Arun A."/>
            <person name="Aury J.M."/>
            <person name="Barbosa-Neto J.F."/>
            <person name="Bothwell J.H."/>
            <person name="Bouget F.Y."/>
            <person name="Brillet L."/>
            <person name="Cabello-Hurtado F."/>
            <person name="Capella-Gutierrez S."/>
            <person name="Charrier B."/>
            <person name="Cladiere L."/>
            <person name="Cock J.M."/>
            <person name="Coelho S.M."/>
            <person name="Colleoni C."/>
            <person name="Czjzek M."/>
            <person name="Da Silva C."/>
            <person name="Delage L."/>
            <person name="Denoeud F."/>
            <person name="Deschamps P."/>
            <person name="Dittami S.M."/>
            <person name="Gabaldon T."/>
            <person name="Gachon C.M."/>
            <person name="Groisillier A."/>
            <person name="Herve C."/>
            <person name="Jabbari K."/>
            <person name="Katinka M."/>
            <person name="Kloareg B."/>
            <person name="Kowalczyk N."/>
            <person name="Labadie K."/>
            <person name="Leblanc C."/>
            <person name="Lopez P.J."/>
            <person name="McLachlan D.H."/>
            <person name="Meslet-Cladiere L."/>
            <person name="Moustafa A."/>
            <person name="Nehr Z."/>
            <person name="Nyvall Collen P."/>
            <person name="Panaud O."/>
            <person name="Partensky F."/>
            <person name="Poulain J."/>
            <person name="Rensing S.A."/>
            <person name="Rousvoal S."/>
            <person name="Samson G."/>
            <person name="Symeonidi A."/>
            <person name="Weissenbach J."/>
            <person name="Zambounis A."/>
            <person name="Wincker P."/>
            <person name="Boyen C."/>
        </authorList>
    </citation>
    <scope>NUCLEOTIDE SEQUENCE [LARGE SCALE GENOMIC DNA]</scope>
    <source>
        <strain evidence="7">cv. Stackhouse</strain>
    </source>
</reference>
<name>R7QLU5_CHOCR</name>
<gene>
    <name evidence="6" type="ORF">CHC_T00001198001</name>
</gene>
<dbReference type="Gramene" id="CDF38753">
    <property type="protein sequence ID" value="CDF38753"/>
    <property type="gene ID" value="CHC_T00001198001"/>
</dbReference>
<dbReference type="GeneID" id="17326377"/>
<dbReference type="NCBIfam" id="TIGR00138">
    <property type="entry name" value="rsmG_gidB"/>
    <property type="match status" value="1"/>
</dbReference>
<organism evidence="6 7">
    <name type="scientific">Chondrus crispus</name>
    <name type="common">Carrageen Irish moss</name>
    <name type="synonym">Polymorpha crispa</name>
    <dbReference type="NCBI Taxonomy" id="2769"/>
    <lineage>
        <taxon>Eukaryota</taxon>
        <taxon>Rhodophyta</taxon>
        <taxon>Florideophyceae</taxon>
        <taxon>Rhodymeniophycidae</taxon>
        <taxon>Gigartinales</taxon>
        <taxon>Gigartinaceae</taxon>
        <taxon>Chondrus</taxon>
    </lineage>
</organism>
<dbReference type="InterPro" id="IPR029063">
    <property type="entry name" value="SAM-dependent_MTases_sf"/>
</dbReference>
<keyword evidence="1" id="KW-0963">Cytoplasm</keyword>
<protein>
    <submittedName>
        <fullName evidence="6">Uncharacterized protein</fullName>
    </submittedName>
</protein>
<keyword evidence="4" id="KW-0808">Transferase</keyword>
<accession>R7QLU5</accession>
<dbReference type="GO" id="GO:0005829">
    <property type="term" value="C:cytosol"/>
    <property type="evidence" value="ECO:0007669"/>
    <property type="project" value="TreeGrafter"/>
</dbReference>
<evidence type="ECO:0000256" key="5">
    <source>
        <dbReference type="ARBA" id="ARBA00022691"/>
    </source>
</evidence>
<dbReference type="PhylomeDB" id="R7QLU5"/>
<evidence type="ECO:0000313" key="6">
    <source>
        <dbReference type="EMBL" id="CDF38753.1"/>
    </source>
</evidence>
<dbReference type="Proteomes" id="UP000012073">
    <property type="component" value="Unassembled WGS sequence"/>
</dbReference>
<dbReference type="FunFam" id="3.40.50.150:FF:000041">
    <property type="entry name" value="Ribosomal RNA small subunit methyltransferase G"/>
    <property type="match status" value="1"/>
</dbReference>
<dbReference type="RefSeq" id="XP_005718658.1">
    <property type="nucleotide sequence ID" value="XM_005718601.1"/>
</dbReference>
<dbReference type="Gene3D" id="3.40.50.150">
    <property type="entry name" value="Vaccinia Virus protein VP39"/>
    <property type="match status" value="1"/>
</dbReference>
<dbReference type="PANTHER" id="PTHR31760">
    <property type="entry name" value="S-ADENOSYL-L-METHIONINE-DEPENDENT METHYLTRANSFERASES SUPERFAMILY PROTEIN"/>
    <property type="match status" value="1"/>
</dbReference>
<dbReference type="AlphaFoldDB" id="R7QLU5"/>
<dbReference type="OrthoDB" id="5669at2759"/>
<evidence type="ECO:0000256" key="3">
    <source>
        <dbReference type="ARBA" id="ARBA00022603"/>
    </source>
</evidence>
<dbReference type="Pfam" id="PF02527">
    <property type="entry name" value="GidB"/>
    <property type="match status" value="1"/>
</dbReference>
<sequence>MAPWLTACRIAFAVSLPTQCARHVLRPTCRPPPRRRVALRACVTQQSIAPALAVLRRAADSQRLDVARLNSLVRLADLLLSESKRYNLTAIRTRDAVLLKHIVDALSLLPALDAEAAAAPGALRVVDVGTGAGFPGLVLAIARPQWDVTLLEAARKKTRFHDIVERELALRNVTSVWGRAEEVGQSKMHRGRYDAVVARSLAEMRVCCELCVPLAKVGGVFFAQKSVGAGAEEIAAAKEAMRRLGGKLEGVHKAWLWEWMHGQGEEAEEIDRRKKCIVAVRKVKATPRAFPRLPGVPKKTPSRDRE</sequence>
<dbReference type="PANTHER" id="PTHR31760:SF0">
    <property type="entry name" value="S-ADENOSYL-L-METHIONINE-DEPENDENT METHYLTRANSFERASES SUPERFAMILY PROTEIN"/>
    <property type="match status" value="1"/>
</dbReference>
<dbReference type="STRING" id="2769.R7QLU5"/>
<dbReference type="SUPFAM" id="SSF53335">
    <property type="entry name" value="S-adenosyl-L-methionine-dependent methyltransferases"/>
    <property type="match status" value="1"/>
</dbReference>
<evidence type="ECO:0000256" key="1">
    <source>
        <dbReference type="ARBA" id="ARBA00022490"/>
    </source>
</evidence>
<evidence type="ECO:0000256" key="2">
    <source>
        <dbReference type="ARBA" id="ARBA00022552"/>
    </source>
</evidence>
<dbReference type="InterPro" id="IPR003682">
    <property type="entry name" value="rRNA_ssu_MeTfrase_G"/>
</dbReference>
<dbReference type="GO" id="GO:0070043">
    <property type="term" value="F:rRNA (guanine-N7-)-methyltransferase activity"/>
    <property type="evidence" value="ECO:0007669"/>
    <property type="project" value="TreeGrafter"/>
</dbReference>
<dbReference type="EMBL" id="HG001966">
    <property type="protein sequence ID" value="CDF38753.1"/>
    <property type="molecule type" value="Genomic_DNA"/>
</dbReference>
<evidence type="ECO:0000313" key="7">
    <source>
        <dbReference type="Proteomes" id="UP000012073"/>
    </source>
</evidence>
<keyword evidence="3" id="KW-0489">Methyltransferase</keyword>
<evidence type="ECO:0000256" key="4">
    <source>
        <dbReference type="ARBA" id="ARBA00022679"/>
    </source>
</evidence>
<dbReference type="HAMAP" id="MF_00074">
    <property type="entry name" value="16SrRNA_methyltr_G"/>
    <property type="match status" value="1"/>
</dbReference>
<dbReference type="KEGG" id="ccp:CHC_T00001198001"/>
<keyword evidence="2" id="KW-0698">rRNA processing</keyword>
<proteinExistence type="inferred from homology"/>
<keyword evidence="5" id="KW-0949">S-adenosyl-L-methionine</keyword>